<dbReference type="Gene3D" id="2.102.10.10">
    <property type="entry name" value="Rieske [2Fe-2S] iron-sulphur domain"/>
    <property type="match status" value="1"/>
</dbReference>
<dbReference type="Pfam" id="PF00355">
    <property type="entry name" value="Rieske"/>
    <property type="match status" value="1"/>
</dbReference>
<evidence type="ECO:0000256" key="1">
    <source>
        <dbReference type="ARBA" id="ARBA00001962"/>
    </source>
</evidence>
<dbReference type="InterPro" id="IPR015879">
    <property type="entry name" value="Ring_hydroxy_dOase_asu_C_dom"/>
</dbReference>
<dbReference type="GO" id="GO:0051213">
    <property type="term" value="F:dioxygenase activity"/>
    <property type="evidence" value="ECO:0007669"/>
    <property type="project" value="UniProtKB-KW"/>
</dbReference>
<comment type="cofactor">
    <cofactor evidence="1">
        <name>Fe cation</name>
        <dbReference type="ChEBI" id="CHEBI:24875"/>
    </cofactor>
</comment>
<keyword evidence="4" id="KW-0560">Oxidoreductase</keyword>
<evidence type="ECO:0000313" key="10">
    <source>
        <dbReference type="Proteomes" id="UP001223420"/>
    </source>
</evidence>
<organism evidence="9 10">
    <name type="scientific">Methylobacterium brachiatum</name>
    <dbReference type="NCBI Taxonomy" id="269660"/>
    <lineage>
        <taxon>Bacteria</taxon>
        <taxon>Pseudomonadati</taxon>
        <taxon>Pseudomonadota</taxon>
        <taxon>Alphaproteobacteria</taxon>
        <taxon>Hyphomicrobiales</taxon>
        <taxon>Methylobacteriaceae</taxon>
        <taxon>Methylobacterium</taxon>
    </lineage>
</organism>
<dbReference type="SUPFAM" id="SSF55961">
    <property type="entry name" value="Bet v1-like"/>
    <property type="match status" value="1"/>
</dbReference>
<name>A0AAJ1TV29_9HYPH</name>
<feature type="domain" description="Rieske" evidence="8">
    <location>
        <begin position="51"/>
        <end position="159"/>
    </location>
</feature>
<dbReference type="InterPro" id="IPR036922">
    <property type="entry name" value="Rieske_2Fe-2S_sf"/>
</dbReference>
<dbReference type="GO" id="GO:0005506">
    <property type="term" value="F:iron ion binding"/>
    <property type="evidence" value="ECO:0007669"/>
    <property type="project" value="InterPro"/>
</dbReference>
<evidence type="ECO:0000256" key="7">
    <source>
        <dbReference type="SAM" id="MobiDB-lite"/>
    </source>
</evidence>
<evidence type="ECO:0000259" key="8">
    <source>
        <dbReference type="PROSITE" id="PS51296"/>
    </source>
</evidence>
<dbReference type="CDD" id="cd03469">
    <property type="entry name" value="Rieske_RO_Alpha_N"/>
    <property type="match status" value="1"/>
</dbReference>
<keyword evidence="3" id="KW-0479">Metal-binding</keyword>
<proteinExistence type="predicted"/>
<evidence type="ECO:0000256" key="5">
    <source>
        <dbReference type="ARBA" id="ARBA00023004"/>
    </source>
</evidence>
<accession>A0AAJ1TV29</accession>
<feature type="region of interest" description="Disordered" evidence="7">
    <location>
        <begin position="1"/>
        <end position="26"/>
    </location>
</feature>
<keyword evidence="6" id="KW-0411">Iron-sulfur</keyword>
<evidence type="ECO:0000313" key="9">
    <source>
        <dbReference type="EMBL" id="MDQ0545334.1"/>
    </source>
</evidence>
<reference evidence="9" key="1">
    <citation type="submission" date="2023-07" db="EMBL/GenBank/DDBJ databases">
        <title>Genomic Encyclopedia of Type Strains, Phase IV (KMG-IV): sequencing the most valuable type-strain genomes for metagenomic binning, comparative biology and taxonomic classification.</title>
        <authorList>
            <person name="Goeker M."/>
        </authorList>
    </citation>
    <scope>NUCLEOTIDE SEQUENCE</scope>
    <source>
        <strain evidence="9">DSM 19569</strain>
    </source>
</reference>
<dbReference type="SUPFAM" id="SSF50022">
    <property type="entry name" value="ISP domain"/>
    <property type="match status" value="1"/>
</dbReference>
<dbReference type="Pfam" id="PF00848">
    <property type="entry name" value="Ring_hydroxyl_A"/>
    <property type="match status" value="1"/>
</dbReference>
<dbReference type="Proteomes" id="UP001223420">
    <property type="component" value="Unassembled WGS sequence"/>
</dbReference>
<dbReference type="InterPro" id="IPR017941">
    <property type="entry name" value="Rieske_2Fe-2S"/>
</dbReference>
<keyword evidence="5" id="KW-0408">Iron</keyword>
<dbReference type="InterPro" id="IPR001663">
    <property type="entry name" value="Rng_hydr_dOase-A"/>
</dbReference>
<dbReference type="RefSeq" id="WP_230367110.1">
    <property type="nucleotide sequence ID" value="NZ_JAJALK010000009.1"/>
</dbReference>
<evidence type="ECO:0000256" key="2">
    <source>
        <dbReference type="ARBA" id="ARBA00022714"/>
    </source>
</evidence>
<keyword evidence="2" id="KW-0001">2Fe-2S</keyword>
<dbReference type="Gene3D" id="3.90.380.10">
    <property type="entry name" value="Naphthalene 1,2-dioxygenase Alpha Subunit, Chain A, domain 1"/>
    <property type="match status" value="2"/>
</dbReference>
<dbReference type="GO" id="GO:0051537">
    <property type="term" value="F:2 iron, 2 sulfur cluster binding"/>
    <property type="evidence" value="ECO:0007669"/>
    <property type="project" value="UniProtKB-KW"/>
</dbReference>
<dbReference type="PRINTS" id="PR00090">
    <property type="entry name" value="RNGDIOXGNASE"/>
</dbReference>
<feature type="compositionally biased region" description="Basic and acidic residues" evidence="7">
    <location>
        <begin position="7"/>
        <end position="18"/>
    </location>
</feature>
<evidence type="ECO:0000256" key="3">
    <source>
        <dbReference type="ARBA" id="ARBA00022723"/>
    </source>
</evidence>
<dbReference type="EMBL" id="JAUSWL010000008">
    <property type="protein sequence ID" value="MDQ0545334.1"/>
    <property type="molecule type" value="Genomic_DNA"/>
</dbReference>
<dbReference type="AlphaFoldDB" id="A0AAJ1TV29"/>
<dbReference type="PANTHER" id="PTHR43756:SF5">
    <property type="entry name" value="CHOLINE MONOOXYGENASE, CHLOROPLASTIC"/>
    <property type="match status" value="1"/>
</dbReference>
<gene>
    <name evidence="9" type="ORF">QO001_004277</name>
</gene>
<evidence type="ECO:0000256" key="6">
    <source>
        <dbReference type="ARBA" id="ARBA00023014"/>
    </source>
</evidence>
<dbReference type="CDD" id="cd00680">
    <property type="entry name" value="RHO_alpha_C"/>
    <property type="match status" value="1"/>
</dbReference>
<protein>
    <submittedName>
        <fullName evidence="9">Phenylpropionate dioxygenase-like ring-hydroxylating dioxygenase large terminal subunit</fullName>
    </submittedName>
</protein>
<comment type="caution">
    <text evidence="9">The sequence shown here is derived from an EMBL/GenBank/DDBJ whole genome shotgun (WGS) entry which is preliminary data.</text>
</comment>
<dbReference type="PANTHER" id="PTHR43756">
    <property type="entry name" value="CHOLINE MONOOXYGENASE, CHLOROPLASTIC"/>
    <property type="match status" value="1"/>
</dbReference>
<evidence type="ECO:0000256" key="4">
    <source>
        <dbReference type="ARBA" id="ARBA00023002"/>
    </source>
</evidence>
<keyword evidence="9" id="KW-0223">Dioxygenase</keyword>
<dbReference type="PROSITE" id="PS51296">
    <property type="entry name" value="RIESKE"/>
    <property type="match status" value="1"/>
</dbReference>
<sequence length="390" mass="43931">MSWLTDEAGRTVPPDERSPTPGEAATLPKQNYRCEAVLRREVERMFAESWLFVGTAAELAENHSFVTLDLPGIAVVVQNFRGELRAFQNVCTHRFNRIQTQERGRRPLMCGYHAWSFDQSGFPVGRPKREQFPVDTPEARERLCLPRYRVETCGAFVFVDVSGTAPPLDQYLGDIAAPLRAIGDAIGGEIQFDSVPHDCNWKLLVENVLECYHCAAVHPESFIDGLGIGHHPIRDVVLSDGHSSCHFPRREIRREHLRRKILSHLADRAYAHDSFFHIFVFPNLFVSSQEGLTFYIGQALPVDARRTVLRTRVYEPHLALSEGARARQDMLNQQTVGIAGRVIAEDKVVLESVQRGLEVSSKPGVLGADEVRIAAFFDHYRHRMVSSHGG</sequence>